<proteinExistence type="predicted"/>
<dbReference type="OrthoDB" id="5173422at2"/>
<organism evidence="1 2">
    <name type="scientific">Trebonia kvetii</name>
    <dbReference type="NCBI Taxonomy" id="2480626"/>
    <lineage>
        <taxon>Bacteria</taxon>
        <taxon>Bacillati</taxon>
        <taxon>Actinomycetota</taxon>
        <taxon>Actinomycetes</taxon>
        <taxon>Streptosporangiales</taxon>
        <taxon>Treboniaceae</taxon>
        <taxon>Trebonia</taxon>
    </lineage>
</organism>
<sequence>MTDLALSALAVLTNPQKNVKIAVLDPNDTSTVPAGASGSDKTMPIASMASSVFGVLFPSADSSGATDTAAINAICQAGRTAYLVPGTYYVTNLLPDSNGGIIGSGPDTVLQSVSGTTGAVIACKTPATTVQVTIASLTIIPNTGSSLMGIYLDNTGFSGNPSDVRHTIRDVWVYQASGDAFKFGTNIRGLVMRGGGQYHGQGYGLNVTSGATDNFFTDVISGWSANHGFNLAGGNNMLKGCKAFFAGYNGSTWGTTQCGFELPSTSTYNVLVGCSSQQNALHGYDLQSALHCTLSGNEADSNGAGTTGGAGVNTNAATYCSISGTTGNNNGGLTPAAQQYGIQVAGTQTGTVFNFNPVTGTSGPFNYVSGFGYTYLSQTNSDFSQASFFKTPALVLAADSVQTVTSSYTILTATDGNYAAIPVTASGAVTGVILQAPSNAWTRVTVINQSAFTITFAASGTSHVADGTSNVIPALTARTFVYDGNTSLWYRVA</sequence>
<dbReference type="RefSeq" id="WP_145859708.1">
    <property type="nucleotide sequence ID" value="NZ_RPFW01000007.1"/>
</dbReference>
<evidence type="ECO:0000313" key="1">
    <source>
        <dbReference type="EMBL" id="TVZ01278.1"/>
    </source>
</evidence>
<dbReference type="AlphaFoldDB" id="A0A6P2BQY3"/>
<protein>
    <recommendedName>
        <fullName evidence="3">Pectate lyase superfamily protein domain-containing protein</fullName>
    </recommendedName>
</protein>
<name>A0A6P2BQY3_9ACTN</name>
<accession>A0A6P2BQY3</accession>
<dbReference type="SUPFAM" id="SSF51126">
    <property type="entry name" value="Pectin lyase-like"/>
    <property type="match status" value="1"/>
</dbReference>
<reference evidence="1 2" key="1">
    <citation type="submission" date="2018-11" db="EMBL/GenBank/DDBJ databases">
        <title>Trebonia kvetii gen.nov., sp.nov., a novel acidophilic actinobacterium, and proposal of the new actinobacterial family Treboniaceae fam. nov.</title>
        <authorList>
            <person name="Rapoport D."/>
            <person name="Sagova-Mareckova M."/>
            <person name="Sedlacek I."/>
            <person name="Provaznik J."/>
            <person name="Kralova S."/>
            <person name="Pavlinic D."/>
            <person name="Benes V."/>
            <person name="Kopecky J."/>
        </authorList>
    </citation>
    <scope>NUCLEOTIDE SEQUENCE [LARGE SCALE GENOMIC DNA]</scope>
    <source>
        <strain evidence="1 2">15Tr583</strain>
    </source>
</reference>
<dbReference type="EMBL" id="RPFW01000007">
    <property type="protein sequence ID" value="TVZ01278.1"/>
    <property type="molecule type" value="Genomic_DNA"/>
</dbReference>
<comment type="caution">
    <text evidence="1">The sequence shown here is derived from an EMBL/GenBank/DDBJ whole genome shotgun (WGS) entry which is preliminary data.</text>
</comment>
<evidence type="ECO:0008006" key="3">
    <source>
        <dbReference type="Google" id="ProtNLM"/>
    </source>
</evidence>
<keyword evidence="2" id="KW-1185">Reference proteome</keyword>
<evidence type="ECO:0000313" key="2">
    <source>
        <dbReference type="Proteomes" id="UP000460272"/>
    </source>
</evidence>
<dbReference type="InterPro" id="IPR011050">
    <property type="entry name" value="Pectin_lyase_fold/virulence"/>
</dbReference>
<dbReference type="Proteomes" id="UP000460272">
    <property type="component" value="Unassembled WGS sequence"/>
</dbReference>
<gene>
    <name evidence="1" type="ORF">EAS64_33915</name>
</gene>